<dbReference type="Proteomes" id="UP000198949">
    <property type="component" value="Unassembled WGS sequence"/>
</dbReference>
<keyword evidence="3" id="KW-1185">Reference proteome</keyword>
<feature type="transmembrane region" description="Helical" evidence="1">
    <location>
        <begin position="51"/>
        <end position="70"/>
    </location>
</feature>
<dbReference type="RefSeq" id="WP_143014832.1">
    <property type="nucleotide sequence ID" value="NZ_FNAD01000005.1"/>
</dbReference>
<accession>A0A1G6VL63</accession>
<proteinExistence type="predicted"/>
<sequence>MKEEQGAAWPRWRRWIGAGAGFVAACGVLVFAVLLPPAWGDPLARTEAIKTAWTVTGGIATLVGSTLFIFKLRLDREVHDHQVEKDVFDQLDKAIAQLDGDTSASQTTGLRALDRLGTAHPELREQVAETWCNFLRSPLADPDGHHDARALAQRLLLDHLRVPYESGPPSAHVRVPEDADHYWDLRRLDLRTAVLIDADFTDCLLPAFDAQAAVFHGHTRFTRARFLGSATFARADVKGPLDCSDTFFAAECNLDRLTAAGAADFTRANFRGPLECQSADFSDAASFTSALFEAPVRFWQSRFAGTADFSGATWIFEAGFTLAVFEGFAGFAKTRFLRRAVFGRATFGGQASFESVQFGHRATFTGVTFCDAALFADGYFDQDVAFDDAAFGSIARFREAQFHGQVTCCGARFEALLSFQGAQFKDRADFSMTVLTGDAVVDCTDATATVGEFAPSDRIWPRGWTALRHRSELRLVPIPDMSIEFQIPPN</sequence>
<keyword evidence="1" id="KW-0812">Transmembrane</keyword>
<name>A0A1G6VL63_9ACTN</name>
<dbReference type="PROSITE" id="PS51257">
    <property type="entry name" value="PROKAR_LIPOPROTEIN"/>
    <property type="match status" value="1"/>
</dbReference>
<keyword evidence="1" id="KW-0472">Membrane</keyword>
<dbReference type="AlphaFoldDB" id="A0A1G6VL63"/>
<evidence type="ECO:0008006" key="4">
    <source>
        <dbReference type="Google" id="ProtNLM"/>
    </source>
</evidence>
<reference evidence="3" key="1">
    <citation type="submission" date="2016-10" db="EMBL/GenBank/DDBJ databases">
        <authorList>
            <person name="Varghese N."/>
            <person name="Submissions S."/>
        </authorList>
    </citation>
    <scope>NUCLEOTIDE SEQUENCE [LARGE SCALE GENOMIC DNA]</scope>
    <source>
        <strain evidence="3">CGMCC 4.3516</strain>
    </source>
</reference>
<evidence type="ECO:0000256" key="1">
    <source>
        <dbReference type="SAM" id="Phobius"/>
    </source>
</evidence>
<dbReference type="InterPro" id="IPR001646">
    <property type="entry name" value="5peptide_repeat"/>
</dbReference>
<feature type="transmembrane region" description="Helical" evidence="1">
    <location>
        <begin position="12"/>
        <end position="39"/>
    </location>
</feature>
<dbReference type="Pfam" id="PF13576">
    <property type="entry name" value="Pentapeptide_3"/>
    <property type="match status" value="1"/>
</dbReference>
<protein>
    <recommendedName>
        <fullName evidence="4">Pentapeptide repeat-containing protein</fullName>
    </recommendedName>
</protein>
<dbReference type="OrthoDB" id="8440251at2"/>
<gene>
    <name evidence="2" type="ORF">SAMN05216270_1056</name>
</gene>
<evidence type="ECO:0000313" key="2">
    <source>
        <dbReference type="EMBL" id="SDD54319.1"/>
    </source>
</evidence>
<dbReference type="EMBL" id="FNAD01000005">
    <property type="protein sequence ID" value="SDD54319.1"/>
    <property type="molecule type" value="Genomic_DNA"/>
</dbReference>
<evidence type="ECO:0000313" key="3">
    <source>
        <dbReference type="Proteomes" id="UP000198949"/>
    </source>
</evidence>
<organism evidence="2 3">
    <name type="scientific">Glycomyces harbinensis</name>
    <dbReference type="NCBI Taxonomy" id="58114"/>
    <lineage>
        <taxon>Bacteria</taxon>
        <taxon>Bacillati</taxon>
        <taxon>Actinomycetota</taxon>
        <taxon>Actinomycetes</taxon>
        <taxon>Glycomycetales</taxon>
        <taxon>Glycomycetaceae</taxon>
        <taxon>Glycomyces</taxon>
    </lineage>
</organism>
<keyword evidence="1" id="KW-1133">Transmembrane helix</keyword>
<dbReference type="STRING" id="58114.SAMN05216270_1056"/>